<evidence type="ECO:0000256" key="9">
    <source>
        <dbReference type="ARBA" id="ARBA00022679"/>
    </source>
</evidence>
<dbReference type="GO" id="GO:0005886">
    <property type="term" value="C:plasma membrane"/>
    <property type="evidence" value="ECO:0007669"/>
    <property type="project" value="UniProtKB-SubCell"/>
</dbReference>
<comment type="cofactor">
    <cofactor evidence="1 19">
        <name>Mg(2+)</name>
        <dbReference type="ChEBI" id="CHEBI:18420"/>
    </cofactor>
</comment>
<evidence type="ECO:0000256" key="2">
    <source>
        <dbReference type="ARBA" id="ARBA00004651"/>
    </source>
</evidence>
<feature type="transmembrane region" description="Helical" evidence="19">
    <location>
        <begin position="70"/>
        <end position="88"/>
    </location>
</feature>
<evidence type="ECO:0000256" key="8">
    <source>
        <dbReference type="ARBA" id="ARBA00022573"/>
    </source>
</evidence>
<dbReference type="HAMAP" id="MF_00719">
    <property type="entry name" value="CobS"/>
    <property type="match status" value="1"/>
</dbReference>
<evidence type="ECO:0000256" key="18">
    <source>
        <dbReference type="ARBA" id="ARBA00049504"/>
    </source>
</evidence>
<proteinExistence type="inferred from homology"/>
<dbReference type="Proteomes" id="UP000009296">
    <property type="component" value="Chromosome"/>
</dbReference>
<dbReference type="GeneID" id="10772897"/>
<keyword evidence="8 19" id="KW-0169">Cobalamin biosynthesis</keyword>
<dbReference type="PANTHER" id="PTHR34148:SF1">
    <property type="entry name" value="ADENOSYLCOBINAMIDE-GDP RIBAZOLETRANSFERASE"/>
    <property type="match status" value="1"/>
</dbReference>
<evidence type="ECO:0000256" key="17">
    <source>
        <dbReference type="ARBA" id="ARBA00048623"/>
    </source>
</evidence>
<comment type="catalytic activity">
    <reaction evidence="18 19">
        <text>alpha-ribazole 5'-phosphate + adenosylcob(III)inamide-GDP = adenosylcob(III)alamin 5'-phosphate + GMP + H(+)</text>
        <dbReference type="Rhea" id="RHEA:23560"/>
        <dbReference type="ChEBI" id="CHEBI:15378"/>
        <dbReference type="ChEBI" id="CHEBI:57918"/>
        <dbReference type="ChEBI" id="CHEBI:58115"/>
        <dbReference type="ChEBI" id="CHEBI:60487"/>
        <dbReference type="ChEBI" id="CHEBI:60493"/>
        <dbReference type="EC" id="2.7.8.26"/>
    </reaction>
</comment>
<evidence type="ECO:0000256" key="15">
    <source>
        <dbReference type="ARBA" id="ARBA00032605"/>
    </source>
</evidence>
<feature type="transmembrane region" description="Helical" evidence="19">
    <location>
        <begin position="250"/>
        <end position="265"/>
    </location>
</feature>
<dbReference type="EMBL" id="CP002792">
    <property type="protein sequence ID" value="AEH06730.1"/>
    <property type="molecule type" value="Genomic_DNA"/>
</dbReference>
<evidence type="ECO:0000256" key="3">
    <source>
        <dbReference type="ARBA" id="ARBA00004663"/>
    </source>
</evidence>
<comment type="subcellular location">
    <subcellularLocation>
        <location evidence="2 19">Cell membrane</location>
        <topology evidence="2 19">Multi-pass membrane protein</topology>
    </subcellularLocation>
</comment>
<dbReference type="HOGENOM" id="CLU_057426_2_0_2"/>
<evidence type="ECO:0000256" key="12">
    <source>
        <dbReference type="ARBA" id="ARBA00022989"/>
    </source>
</evidence>
<dbReference type="EC" id="2.7.8.26" evidence="5 19"/>
<comment type="pathway">
    <text evidence="3 19">Cofactor biosynthesis; adenosylcobalamin biosynthesis; adenosylcobalamin from cob(II)yrinate a,c-diamide: step 7/7.</text>
</comment>
<comment type="function">
    <text evidence="14 19">Joins adenosylcobinamide-GDP and alpha-ribazole to generate adenosylcobalamin (Ado-cobalamin). Also synthesizes adenosylcobalamin 5'-phosphate from adenosylcobinamide-GDP and alpha-ribazole 5'-phosphate.</text>
</comment>
<keyword evidence="13 19" id="KW-0472">Membrane</keyword>
<evidence type="ECO:0000256" key="4">
    <source>
        <dbReference type="ARBA" id="ARBA00010561"/>
    </source>
</evidence>
<dbReference type="KEGG" id="mok:Metok_0753"/>
<keyword evidence="10 19" id="KW-0812">Transmembrane</keyword>
<dbReference type="PANTHER" id="PTHR34148">
    <property type="entry name" value="ADENOSYLCOBINAMIDE-GDP RIBAZOLETRANSFERASE"/>
    <property type="match status" value="1"/>
</dbReference>
<gene>
    <name evidence="19" type="primary">cobS</name>
    <name evidence="20" type="ordered locus">Metok_0753</name>
</gene>
<dbReference type="UniPathway" id="UPA00148">
    <property type="reaction ID" value="UER00238"/>
</dbReference>
<evidence type="ECO:0000256" key="13">
    <source>
        <dbReference type="ARBA" id="ARBA00023136"/>
    </source>
</evidence>
<dbReference type="OrthoDB" id="11748at2157"/>
<sequence length="266" mass="29955">MFKNILIKINGAVDGIRGLISFMTRIPMGNFKSGFEEISKYFVFVIFIGMFIGFIGSIVAYPFFYLGIKSYMLIGALVLFVMLYIQGFHHVDGLGDYGDAWMVMGIARKKLEVMRDKNMGVGAFMFIFFTELISVASIGYLYEITYSNFLLFAKFIILVESCSRLGLLTCACCGIPSKDGTGRYFVKNTDEYHLFIGYLILMILSFVMNIPKIGVICSTFTVFFGVFMAWNSNKSLKCVTGDVLGASTELTRALVYIVLIFSLYIY</sequence>
<dbReference type="GO" id="GO:0009236">
    <property type="term" value="P:cobalamin biosynthetic process"/>
    <property type="evidence" value="ECO:0007669"/>
    <property type="project" value="UniProtKB-UniRule"/>
</dbReference>
<evidence type="ECO:0000256" key="11">
    <source>
        <dbReference type="ARBA" id="ARBA00022842"/>
    </source>
</evidence>
<feature type="transmembrane region" description="Helical" evidence="19">
    <location>
        <begin position="41"/>
        <end position="64"/>
    </location>
</feature>
<dbReference type="GO" id="GO:0051073">
    <property type="term" value="F:adenosylcobinamide-GDP ribazoletransferase activity"/>
    <property type="evidence" value="ECO:0007669"/>
    <property type="project" value="UniProtKB-UniRule"/>
</dbReference>
<dbReference type="STRING" id="647113.Metok_0753"/>
<keyword evidence="11 19" id="KW-0460">Magnesium</keyword>
<comment type="similarity">
    <text evidence="4 19">Belongs to the CobS family.</text>
</comment>
<evidence type="ECO:0000256" key="5">
    <source>
        <dbReference type="ARBA" id="ARBA00013200"/>
    </source>
</evidence>
<keyword evidence="7 19" id="KW-1003">Cell membrane</keyword>
<evidence type="ECO:0000256" key="16">
    <source>
        <dbReference type="ARBA" id="ARBA00032853"/>
    </source>
</evidence>
<evidence type="ECO:0000256" key="14">
    <source>
        <dbReference type="ARBA" id="ARBA00025228"/>
    </source>
</evidence>
<dbReference type="AlphaFoldDB" id="F8AM45"/>
<keyword evidence="21" id="KW-1185">Reference proteome</keyword>
<evidence type="ECO:0000256" key="1">
    <source>
        <dbReference type="ARBA" id="ARBA00001946"/>
    </source>
</evidence>
<comment type="catalytic activity">
    <reaction evidence="17 19">
        <text>alpha-ribazole + adenosylcob(III)inamide-GDP = adenosylcob(III)alamin + GMP + H(+)</text>
        <dbReference type="Rhea" id="RHEA:16049"/>
        <dbReference type="ChEBI" id="CHEBI:10329"/>
        <dbReference type="ChEBI" id="CHEBI:15378"/>
        <dbReference type="ChEBI" id="CHEBI:18408"/>
        <dbReference type="ChEBI" id="CHEBI:58115"/>
        <dbReference type="ChEBI" id="CHEBI:60487"/>
        <dbReference type="EC" id="2.7.8.26"/>
    </reaction>
</comment>
<evidence type="ECO:0000256" key="10">
    <source>
        <dbReference type="ARBA" id="ARBA00022692"/>
    </source>
</evidence>
<dbReference type="GO" id="GO:0008818">
    <property type="term" value="F:cobalamin 5'-phosphate synthase activity"/>
    <property type="evidence" value="ECO:0007669"/>
    <property type="project" value="UniProtKB-UniRule"/>
</dbReference>
<reference evidence="20" key="1">
    <citation type="submission" date="2011-05" db="EMBL/GenBank/DDBJ databases">
        <title>Complete sequence of chromosome of Methanothermococcus okinawensis IH1.</title>
        <authorList>
            <consortium name="US DOE Joint Genome Institute"/>
            <person name="Lucas S."/>
            <person name="Han J."/>
            <person name="Lapidus A."/>
            <person name="Cheng J.-F."/>
            <person name="Goodwin L."/>
            <person name="Pitluck S."/>
            <person name="Peters L."/>
            <person name="Mikhailova N."/>
            <person name="Held B."/>
            <person name="Han C."/>
            <person name="Tapia R."/>
            <person name="Land M."/>
            <person name="Hauser L."/>
            <person name="Kyrpides N."/>
            <person name="Ivanova N."/>
            <person name="Pagani I."/>
            <person name="Sieprawska-Lupa M."/>
            <person name="Takai K."/>
            <person name="Miyazaki J."/>
            <person name="Whitman W."/>
            <person name="Woyke T."/>
        </authorList>
    </citation>
    <scope>NUCLEOTIDE SEQUENCE</scope>
    <source>
        <strain evidence="20">IH1</strain>
    </source>
</reference>
<evidence type="ECO:0000256" key="6">
    <source>
        <dbReference type="ARBA" id="ARBA00015850"/>
    </source>
</evidence>
<accession>F8AM45</accession>
<dbReference type="Pfam" id="PF02654">
    <property type="entry name" value="CobS"/>
    <property type="match status" value="1"/>
</dbReference>
<evidence type="ECO:0000313" key="20">
    <source>
        <dbReference type="EMBL" id="AEH06730.1"/>
    </source>
</evidence>
<organism evidence="20 21">
    <name type="scientific">Methanothermococcus okinawensis (strain DSM 14208 / JCM 11175 / IH1)</name>
    <dbReference type="NCBI Taxonomy" id="647113"/>
    <lineage>
        <taxon>Archaea</taxon>
        <taxon>Methanobacteriati</taxon>
        <taxon>Methanobacteriota</taxon>
        <taxon>Methanomada group</taxon>
        <taxon>Methanococci</taxon>
        <taxon>Methanococcales</taxon>
        <taxon>Methanococcaceae</taxon>
        <taxon>Methanothermococcus</taxon>
    </lineage>
</organism>
<dbReference type="RefSeq" id="WP_013866915.1">
    <property type="nucleotide sequence ID" value="NC_015636.1"/>
</dbReference>
<dbReference type="InterPro" id="IPR003805">
    <property type="entry name" value="CobS"/>
</dbReference>
<dbReference type="NCBIfam" id="TIGR00317">
    <property type="entry name" value="cobS"/>
    <property type="match status" value="1"/>
</dbReference>
<evidence type="ECO:0000313" key="21">
    <source>
        <dbReference type="Proteomes" id="UP000009296"/>
    </source>
</evidence>
<keyword evidence="9 19" id="KW-0808">Transferase</keyword>
<feature type="transmembrane region" description="Helical" evidence="19">
    <location>
        <begin position="192"/>
        <end position="208"/>
    </location>
</feature>
<dbReference type="eggNOG" id="arCOG04338">
    <property type="taxonomic scope" value="Archaea"/>
</dbReference>
<feature type="transmembrane region" description="Helical" evidence="19">
    <location>
        <begin position="119"/>
        <end position="142"/>
    </location>
</feature>
<evidence type="ECO:0000256" key="19">
    <source>
        <dbReference type="HAMAP-Rule" id="MF_00719"/>
    </source>
</evidence>
<evidence type="ECO:0000256" key="7">
    <source>
        <dbReference type="ARBA" id="ARBA00022475"/>
    </source>
</evidence>
<name>F8AM45_METOI</name>
<keyword evidence="12 19" id="KW-1133">Transmembrane helix</keyword>
<protein>
    <recommendedName>
        <fullName evidence="6 19">Adenosylcobinamide-GDP ribazoletransferase</fullName>
        <ecNumber evidence="5 19">2.7.8.26</ecNumber>
    </recommendedName>
    <alternativeName>
        <fullName evidence="16 19">Cobalamin synthase</fullName>
    </alternativeName>
    <alternativeName>
        <fullName evidence="15 19">Cobalamin-5'-phosphate synthase</fullName>
    </alternativeName>
</protein>